<dbReference type="AlphaFoldDB" id="A0A6J6X877"/>
<proteinExistence type="predicted"/>
<reference evidence="1" key="1">
    <citation type="submission" date="2020-05" db="EMBL/GenBank/DDBJ databases">
        <authorList>
            <person name="Chiriac C."/>
            <person name="Salcher M."/>
            <person name="Ghai R."/>
            <person name="Kavagutti S V."/>
        </authorList>
    </citation>
    <scope>NUCLEOTIDE SEQUENCE</scope>
</reference>
<dbReference type="GO" id="GO:0003677">
    <property type="term" value="F:DNA binding"/>
    <property type="evidence" value="ECO:0007669"/>
    <property type="project" value="InterPro"/>
</dbReference>
<dbReference type="SUPFAM" id="SSF56349">
    <property type="entry name" value="DNA breaking-rejoining enzymes"/>
    <property type="match status" value="1"/>
</dbReference>
<organism evidence="1">
    <name type="scientific">freshwater metagenome</name>
    <dbReference type="NCBI Taxonomy" id="449393"/>
    <lineage>
        <taxon>unclassified sequences</taxon>
        <taxon>metagenomes</taxon>
        <taxon>ecological metagenomes</taxon>
    </lineage>
</organism>
<sequence>MSIISSSYGFDLNSLEVLGDLLRQSAYNGEDISCMLPGDIREVLMTSLEFSSQAPTLSEGFAIVTAHWHSAGDFSEASQRRLGQVLSNAVARAQVLGVQHWDDTFNDVVCSKFVRSFTTDNEAPSVGTMHLRRSALRAGFVALRRVGLFKGDPTLDLVLPPRSSLTARAASDDEIWLLRMNAVATRASRQPATLALAETSATTSEIPQIRARHLDDPLDPTMVELPGGKGVTKRIALLSPWGAKVLKSTVKSRIDAGVPDDQPLVYSGDKPDGDSPQASVCKALSSIMRRAGLYAEPDLTVRSIGFWAGRQAFEAADTDPVVAAALAMGIESLDCAASRIGYTWDAR</sequence>
<evidence type="ECO:0000313" key="1">
    <source>
        <dbReference type="EMBL" id="CAB4792559.1"/>
    </source>
</evidence>
<accession>A0A6J6X877</accession>
<protein>
    <submittedName>
        <fullName evidence="1">Unannotated protein</fullName>
    </submittedName>
</protein>
<dbReference type="InterPro" id="IPR011010">
    <property type="entry name" value="DNA_brk_join_enz"/>
</dbReference>
<dbReference type="EMBL" id="CAFAAI010000072">
    <property type="protein sequence ID" value="CAB4792559.1"/>
    <property type="molecule type" value="Genomic_DNA"/>
</dbReference>
<gene>
    <name evidence="1" type="ORF">UFOPK2992_00542</name>
</gene>
<name>A0A6J6X877_9ZZZZ</name>